<dbReference type="EMBL" id="KZ363011">
    <property type="protein sequence ID" value="PIO57954.1"/>
    <property type="molecule type" value="Genomic_DNA"/>
</dbReference>
<evidence type="ECO:0000256" key="4">
    <source>
        <dbReference type="ARBA" id="ARBA00022989"/>
    </source>
</evidence>
<evidence type="ECO:0000313" key="8">
    <source>
        <dbReference type="Proteomes" id="UP000230423"/>
    </source>
</evidence>
<name>A0A2G9TIZ0_TELCI</name>
<feature type="transmembrane region" description="Helical" evidence="6">
    <location>
        <begin position="130"/>
        <end position="154"/>
    </location>
</feature>
<keyword evidence="8" id="KW-1185">Reference proteome</keyword>
<feature type="transmembrane region" description="Helical" evidence="6">
    <location>
        <begin position="89"/>
        <end position="109"/>
    </location>
</feature>
<dbReference type="AlphaFoldDB" id="A0A2G9TIZ0"/>
<comment type="subcellular location">
    <subcellularLocation>
        <location evidence="1">Membrane</location>
        <topology evidence="1">Multi-pass membrane protein</topology>
    </subcellularLocation>
</comment>
<dbReference type="Gene3D" id="1.20.1250.20">
    <property type="entry name" value="MFS general substrate transporter like domains"/>
    <property type="match status" value="1"/>
</dbReference>
<dbReference type="GO" id="GO:0016020">
    <property type="term" value="C:membrane"/>
    <property type="evidence" value="ECO:0007669"/>
    <property type="project" value="UniProtKB-SubCell"/>
</dbReference>
<evidence type="ECO:0000256" key="5">
    <source>
        <dbReference type="ARBA" id="ARBA00023136"/>
    </source>
</evidence>
<keyword evidence="5 6" id="KW-0472">Membrane</keyword>
<keyword evidence="3 6" id="KW-0812">Transmembrane</keyword>
<feature type="transmembrane region" description="Helical" evidence="6">
    <location>
        <begin position="65"/>
        <end position="83"/>
    </location>
</feature>
<evidence type="ECO:0000256" key="2">
    <source>
        <dbReference type="ARBA" id="ARBA00022448"/>
    </source>
</evidence>
<evidence type="ECO:0000256" key="3">
    <source>
        <dbReference type="ARBA" id="ARBA00022692"/>
    </source>
</evidence>
<evidence type="ECO:0000256" key="1">
    <source>
        <dbReference type="ARBA" id="ARBA00004141"/>
    </source>
</evidence>
<accession>A0A2G9TIZ0</accession>
<keyword evidence="2" id="KW-0813">Transport</keyword>
<organism evidence="7 8">
    <name type="scientific">Teladorsagia circumcincta</name>
    <name type="common">Brown stomach worm</name>
    <name type="synonym">Ostertagia circumcincta</name>
    <dbReference type="NCBI Taxonomy" id="45464"/>
    <lineage>
        <taxon>Eukaryota</taxon>
        <taxon>Metazoa</taxon>
        <taxon>Ecdysozoa</taxon>
        <taxon>Nematoda</taxon>
        <taxon>Chromadorea</taxon>
        <taxon>Rhabditida</taxon>
        <taxon>Rhabditina</taxon>
        <taxon>Rhabditomorpha</taxon>
        <taxon>Strongyloidea</taxon>
        <taxon>Trichostrongylidae</taxon>
        <taxon>Teladorsagia</taxon>
    </lineage>
</organism>
<proteinExistence type="predicted"/>
<gene>
    <name evidence="7" type="ORF">TELCIR_20625</name>
</gene>
<dbReference type="PANTHER" id="PTHR23505:SF88">
    <property type="entry name" value="MAJOR FACILITATOR SUPERFAMILY (MFS) PROFILE DOMAIN-CONTAINING PROTEIN"/>
    <property type="match status" value="1"/>
</dbReference>
<sequence>VICLLAIVVFIREPERGGAEREKGEIVADVVASSYLDDLRSLATKYLMRTGYGPFHYVKTQRSDAIVCGLGALIAVPTLFFAIHEIPHSMALCWVLMFICITATCFNWATNVDMLMAVVVPTRRNAANSWQILISHLCGDASGPYILGLVWYSFKL</sequence>
<feature type="non-terminal residue" evidence="7">
    <location>
        <position position="1"/>
    </location>
</feature>
<reference evidence="7 8" key="1">
    <citation type="submission" date="2015-09" db="EMBL/GenBank/DDBJ databases">
        <title>Draft genome of the parasitic nematode Teladorsagia circumcincta isolate WARC Sus (inbred).</title>
        <authorList>
            <person name="Mitreva M."/>
        </authorList>
    </citation>
    <scope>NUCLEOTIDE SEQUENCE [LARGE SCALE GENOMIC DNA]</scope>
    <source>
        <strain evidence="7 8">S</strain>
    </source>
</reference>
<protein>
    <recommendedName>
        <fullName evidence="9">Major facilitator superfamily (MFS) profile domain-containing protein</fullName>
    </recommendedName>
</protein>
<dbReference type="OrthoDB" id="6770063at2759"/>
<keyword evidence="4 6" id="KW-1133">Transmembrane helix</keyword>
<dbReference type="Proteomes" id="UP000230423">
    <property type="component" value="Unassembled WGS sequence"/>
</dbReference>
<evidence type="ECO:0000256" key="6">
    <source>
        <dbReference type="SAM" id="Phobius"/>
    </source>
</evidence>
<dbReference type="InterPro" id="IPR036259">
    <property type="entry name" value="MFS_trans_sf"/>
</dbReference>
<evidence type="ECO:0008006" key="9">
    <source>
        <dbReference type="Google" id="ProtNLM"/>
    </source>
</evidence>
<dbReference type="InterPro" id="IPR044770">
    <property type="entry name" value="MFS_spinster-like"/>
</dbReference>
<dbReference type="PANTHER" id="PTHR23505">
    <property type="entry name" value="SPINSTER"/>
    <property type="match status" value="1"/>
</dbReference>
<evidence type="ECO:0000313" key="7">
    <source>
        <dbReference type="EMBL" id="PIO57954.1"/>
    </source>
</evidence>